<dbReference type="Proteomes" id="UP000467841">
    <property type="component" value="Unassembled WGS sequence"/>
</dbReference>
<dbReference type="Pfam" id="PF07802">
    <property type="entry name" value="GCK"/>
    <property type="match status" value="1"/>
</dbReference>
<reference evidence="3" key="1">
    <citation type="submission" date="2020-01" db="EMBL/GenBank/DDBJ databases">
        <authorList>
            <person name="Mishra B."/>
        </authorList>
    </citation>
    <scope>NUCLEOTIDE SEQUENCE [LARGE SCALE GENOMIC DNA]</scope>
</reference>
<dbReference type="AlphaFoldDB" id="A0A6D2JMW0"/>
<dbReference type="InterPro" id="IPR012891">
    <property type="entry name" value="GCK_dom"/>
</dbReference>
<proteinExistence type="predicted"/>
<gene>
    <name evidence="3" type="ORF">MERR_LOCUS25764</name>
</gene>
<sequence length="148" mass="16816">MGLTFTSSSNSNTGNNQVPPEKVGDSDNEWLDAVEAGIKEKWTREFVAMFSSKLGAAEREEEAERRCREFMKRGGCKEAYTALDDCVHVEEAGILSPKCLERYTMMISCMYSHSDYYRPMLALHESCAQFFFKELSAFYAQEASNQKS</sequence>
<evidence type="ECO:0000256" key="1">
    <source>
        <dbReference type="SAM" id="MobiDB-lite"/>
    </source>
</evidence>
<dbReference type="OrthoDB" id="1023086at2759"/>
<dbReference type="PANTHER" id="PTHR34357:SF2">
    <property type="entry name" value="F26F24.3-RELATED"/>
    <property type="match status" value="1"/>
</dbReference>
<dbReference type="Gene3D" id="1.10.287.2900">
    <property type="match status" value="1"/>
</dbReference>
<protein>
    <recommendedName>
        <fullName evidence="2">GCK domain-containing protein</fullName>
    </recommendedName>
</protein>
<name>A0A6D2JMW0_9BRAS</name>
<evidence type="ECO:0000259" key="2">
    <source>
        <dbReference type="SMART" id="SM01227"/>
    </source>
</evidence>
<feature type="domain" description="GCK" evidence="2">
    <location>
        <begin position="63"/>
        <end position="135"/>
    </location>
</feature>
<dbReference type="SMART" id="SM01227">
    <property type="entry name" value="GCK"/>
    <property type="match status" value="1"/>
</dbReference>
<evidence type="ECO:0000313" key="3">
    <source>
        <dbReference type="EMBL" id="CAA7038529.1"/>
    </source>
</evidence>
<dbReference type="PANTHER" id="PTHR34357">
    <property type="entry name" value="F7A19.14 PROTEIN-RELATED"/>
    <property type="match status" value="1"/>
</dbReference>
<organism evidence="3 4">
    <name type="scientific">Microthlaspi erraticum</name>
    <dbReference type="NCBI Taxonomy" id="1685480"/>
    <lineage>
        <taxon>Eukaryota</taxon>
        <taxon>Viridiplantae</taxon>
        <taxon>Streptophyta</taxon>
        <taxon>Embryophyta</taxon>
        <taxon>Tracheophyta</taxon>
        <taxon>Spermatophyta</taxon>
        <taxon>Magnoliopsida</taxon>
        <taxon>eudicotyledons</taxon>
        <taxon>Gunneridae</taxon>
        <taxon>Pentapetalae</taxon>
        <taxon>rosids</taxon>
        <taxon>malvids</taxon>
        <taxon>Brassicales</taxon>
        <taxon>Brassicaceae</taxon>
        <taxon>Coluteocarpeae</taxon>
        <taxon>Microthlaspi</taxon>
    </lineage>
</organism>
<feature type="region of interest" description="Disordered" evidence="1">
    <location>
        <begin position="1"/>
        <end position="26"/>
    </location>
</feature>
<dbReference type="EMBL" id="CACVBM020001196">
    <property type="protein sequence ID" value="CAA7038529.1"/>
    <property type="molecule type" value="Genomic_DNA"/>
</dbReference>
<feature type="compositionally biased region" description="Low complexity" evidence="1">
    <location>
        <begin position="1"/>
        <end position="16"/>
    </location>
</feature>
<comment type="caution">
    <text evidence="3">The sequence shown here is derived from an EMBL/GenBank/DDBJ whole genome shotgun (WGS) entry which is preliminary data.</text>
</comment>
<keyword evidence="4" id="KW-1185">Reference proteome</keyword>
<evidence type="ECO:0000313" key="4">
    <source>
        <dbReference type="Proteomes" id="UP000467841"/>
    </source>
</evidence>
<accession>A0A6D2JMW0</accession>